<keyword evidence="1" id="KW-0472">Membrane</keyword>
<feature type="transmembrane region" description="Helical" evidence="1">
    <location>
        <begin position="20"/>
        <end position="42"/>
    </location>
</feature>
<protein>
    <submittedName>
        <fullName evidence="2">Uncharacterized protein</fullName>
    </submittedName>
</protein>
<sequence length="146" mass="15663">MLIVRGVAPRSTLATSSAPFSTMDIIVTFAAATAPTAVASMADAPLRECRMRCCRQPAGRLACSMARMRHPSGSSVRPSPAESACEVYLVPRPLKDHLKCRGGQQRLHTHSCLLPQHHNPSTGSAALANSKGEALAHKTRRFLTSF</sequence>
<gene>
    <name evidence="2" type="ORF">CBRE1094_LOCUS37070</name>
</gene>
<reference evidence="2" key="1">
    <citation type="submission" date="2021-01" db="EMBL/GenBank/DDBJ databases">
        <authorList>
            <person name="Corre E."/>
            <person name="Pelletier E."/>
            <person name="Niang G."/>
            <person name="Scheremetjew M."/>
            <person name="Finn R."/>
            <person name="Kale V."/>
            <person name="Holt S."/>
            <person name="Cochrane G."/>
            <person name="Meng A."/>
            <person name="Brown T."/>
            <person name="Cohen L."/>
        </authorList>
    </citation>
    <scope>NUCLEOTIDE SEQUENCE</scope>
    <source>
        <strain evidence="2">UTEX LB 985</strain>
    </source>
</reference>
<keyword evidence="1" id="KW-1133">Transmembrane helix</keyword>
<proteinExistence type="predicted"/>
<accession>A0A7S2IT80</accession>
<organism evidence="2">
    <name type="scientific">Haptolina brevifila</name>
    <dbReference type="NCBI Taxonomy" id="156173"/>
    <lineage>
        <taxon>Eukaryota</taxon>
        <taxon>Haptista</taxon>
        <taxon>Haptophyta</taxon>
        <taxon>Prymnesiophyceae</taxon>
        <taxon>Prymnesiales</taxon>
        <taxon>Prymnesiaceae</taxon>
        <taxon>Haptolina</taxon>
    </lineage>
</organism>
<evidence type="ECO:0000256" key="1">
    <source>
        <dbReference type="SAM" id="Phobius"/>
    </source>
</evidence>
<dbReference type="EMBL" id="HBGU01068003">
    <property type="protein sequence ID" value="CAD9528421.1"/>
    <property type="molecule type" value="Transcribed_RNA"/>
</dbReference>
<dbReference type="AlphaFoldDB" id="A0A7S2IT80"/>
<evidence type="ECO:0000313" key="2">
    <source>
        <dbReference type="EMBL" id="CAD9528421.1"/>
    </source>
</evidence>
<name>A0A7S2IT80_9EUKA</name>
<keyword evidence="1" id="KW-0812">Transmembrane</keyword>